<dbReference type="GO" id="GO:0005576">
    <property type="term" value="C:extracellular region"/>
    <property type="evidence" value="ECO:0007669"/>
    <property type="project" value="TreeGrafter"/>
</dbReference>
<evidence type="ECO:0000313" key="4">
    <source>
        <dbReference type="Proteomes" id="UP000279994"/>
    </source>
</evidence>
<dbReference type="Pfam" id="PF11887">
    <property type="entry name" value="Mce4_CUP1"/>
    <property type="match status" value="1"/>
</dbReference>
<dbReference type="PANTHER" id="PTHR33371">
    <property type="entry name" value="INTERMEMBRANE PHOSPHOLIPID TRANSPORT SYSTEM BINDING PROTEIN MLAD-RELATED"/>
    <property type="match status" value="1"/>
</dbReference>
<evidence type="ECO:0000259" key="2">
    <source>
        <dbReference type="Pfam" id="PF11887"/>
    </source>
</evidence>
<dbReference type="RefSeq" id="WP_123221448.1">
    <property type="nucleotide sequence ID" value="NZ_RJSF01000007.1"/>
</dbReference>
<dbReference type="InterPro" id="IPR003399">
    <property type="entry name" value="Mce/MlaD"/>
</dbReference>
<gene>
    <name evidence="3" type="ORF">EFL26_03140</name>
</gene>
<dbReference type="EMBL" id="RJSF01000007">
    <property type="protein sequence ID" value="RNM16555.1"/>
    <property type="molecule type" value="Genomic_DNA"/>
</dbReference>
<dbReference type="InterPro" id="IPR024516">
    <property type="entry name" value="Mce_C"/>
</dbReference>
<feature type="domain" description="Mammalian cell entry C-terminal" evidence="2">
    <location>
        <begin position="126"/>
        <end position="296"/>
    </location>
</feature>
<evidence type="ECO:0000313" key="3">
    <source>
        <dbReference type="EMBL" id="RNM16555.1"/>
    </source>
</evidence>
<dbReference type="InterPro" id="IPR052336">
    <property type="entry name" value="MlaD_Phospholipid_Transporter"/>
</dbReference>
<feature type="domain" description="Mce/MlaD" evidence="1">
    <location>
        <begin position="46"/>
        <end position="119"/>
    </location>
</feature>
<dbReference type="InterPro" id="IPR005693">
    <property type="entry name" value="Mce"/>
</dbReference>
<protein>
    <submittedName>
        <fullName evidence="3">MCE family protein</fullName>
    </submittedName>
</protein>
<dbReference type="Pfam" id="PF02470">
    <property type="entry name" value="MlaD"/>
    <property type="match status" value="1"/>
</dbReference>
<dbReference type="Proteomes" id="UP000279994">
    <property type="component" value="Unassembled WGS sequence"/>
</dbReference>
<comment type="caution">
    <text evidence="3">The sequence shown here is derived from an EMBL/GenBank/DDBJ whole genome shotgun (WGS) entry which is preliminary data.</text>
</comment>
<accession>A0A3N0GVS8</accession>
<dbReference type="AlphaFoldDB" id="A0A3N0GVS8"/>
<dbReference type="NCBIfam" id="TIGR00996">
    <property type="entry name" value="Mtu_fam_mce"/>
    <property type="match status" value="1"/>
</dbReference>
<organism evidence="3 4">
    <name type="scientific">Nocardioides pocheonensis</name>
    <dbReference type="NCBI Taxonomy" id="661485"/>
    <lineage>
        <taxon>Bacteria</taxon>
        <taxon>Bacillati</taxon>
        <taxon>Actinomycetota</taxon>
        <taxon>Actinomycetes</taxon>
        <taxon>Propionibacteriales</taxon>
        <taxon>Nocardioidaceae</taxon>
        <taxon>Nocardioides</taxon>
    </lineage>
</organism>
<keyword evidence="4" id="KW-1185">Reference proteome</keyword>
<proteinExistence type="predicted"/>
<dbReference type="OrthoDB" id="9774928at2"/>
<dbReference type="PROSITE" id="PS51257">
    <property type="entry name" value="PROKAR_LIPOPROTEIN"/>
    <property type="match status" value="1"/>
</dbReference>
<name>A0A3N0GVS8_9ACTN</name>
<evidence type="ECO:0000259" key="1">
    <source>
        <dbReference type="Pfam" id="PF02470"/>
    </source>
</evidence>
<dbReference type="PANTHER" id="PTHR33371:SF15">
    <property type="entry name" value="LIPOPROTEIN LPRN"/>
    <property type="match status" value="1"/>
</dbReference>
<reference evidence="3 4" key="1">
    <citation type="submission" date="2018-11" db="EMBL/GenBank/DDBJ databases">
        <authorList>
            <person name="Li F."/>
        </authorList>
    </citation>
    <scope>NUCLEOTIDE SEQUENCE [LARGE SCALE GENOMIC DNA]</scope>
    <source>
        <strain evidence="3 4">Gsoil 818</strain>
    </source>
</reference>
<sequence>MSIRSLSPRRRLAAVAAAVVGAIGLSSCSIYDVPLPGGPNVGSNPMTVHIMFRDVLDLVPQSTVKVDDVTVGKVSSISLKGYTADVTVKLPRSIDLPDNALAEIRQTSLLGEKFVSLSKPSDPTGRLGNGDVIGLENSGRNPEVEEVFQALALLLNGGGVGQLKTIADELNTAFGGREASVRSIIEQLGSFMGQLDANKESIVTALENVNRLSLELRRQDSTIKSALDDLPTAIKSVNGQRQDLVRMLQALSNLSSVGVRVIQASKESTIDSLRNLAPVLEAFAKSGQDMPKALQVFLTYPFIDEAVGRDPQVARNLHMGDFTNLSVSLSLDLLNLPSIPGLAPGFSLADVIATCNKTPLAPVCKTVQSLLSPTALKPLCGLAPSLCTGSAANGGGGQPNSNGGGLLGGNTTGGTNSGGLLGGLLGPLLPRTAPNADYDPKATYDPFLLEGTGYDPGLSTLLIEPVAVR</sequence>